<dbReference type="PANTHER" id="PTHR19229:SF36">
    <property type="entry name" value="ATP-BINDING CASSETTE SUB-FAMILY A MEMBER 2"/>
    <property type="match status" value="1"/>
</dbReference>
<keyword evidence="14" id="KW-0648">Protein biosynthesis</keyword>
<organism evidence="12">
    <name type="scientific">Cladocopium goreaui</name>
    <dbReference type="NCBI Taxonomy" id="2562237"/>
    <lineage>
        <taxon>Eukaryota</taxon>
        <taxon>Sar</taxon>
        <taxon>Alveolata</taxon>
        <taxon>Dinophyceae</taxon>
        <taxon>Suessiales</taxon>
        <taxon>Symbiodiniaceae</taxon>
        <taxon>Cladocopium</taxon>
    </lineage>
</organism>
<sequence length="1373" mass="150834">MTDAEVSTIPKATAPPPPSGVTVFKVAWKKNIFLGLKRGRFFSGPFNALLQMGITVMLYHIFQNVADSAGSKSVGRWLMASFLPLNTLLGITFGMNGAMIDIIGEKDKKMKIIQNIYGMSETMYWTTWFTFYGLIAVICMCIIYICWLAIVPILTTVNFGISFIILVCAYVQTLLMVFCTSLFMEKPRTADALTSVLSILLLSLSAASQFLLRDHYWLGYVAGCLPLMNCFQALSSMLYLGAAVECNNGSCRDIGANFDTLHLTEFCMVEYDPIHFPCIEEAHAKIFPLSTALMFLVVDTLFLAFLLWWLSQAWQGKYGKAKPWCFCLMPKYMCSKGPRRYSNIVTPGTSESEPVLSIQHLRKVFRDGKVAVDDLSLEVFPGEIFALLGHNGAGKTTALNCAVGLTSATSGDLIINGYNVETDLELARQQMSVCPQDNPLFEEFTVKQHLAYFSTLRGVLPQVVDQRADAILSSLGLGDRANHPSGKLSGGQKRRLWVATALIGDSPVAFLDEPTSGMDPSSRRELWALLLKIRDTGISADHGHSIIFTTHYLEEADILANRKAVLARGRVQAVGTSRELKRRFGIGYRLTCQILPKASRPALESFAKEYVKSAALESEEDIAVASITMSLDDVGCFSKFLLALEDSQDQLGVIDYALGMSSLEDVFMALEDKDDKDVTADKADASVQKDLRDLEAAEVGPDRTDSSEWRCAKAVFILRLKPVQASRFRFGTVVLLPFLIQLGGCYLATLGATDMDSGTNGYAIAIYPAMSFGFVLLSSCQDVMTDIKNKCKYVSMSQGLSARAYWLGNFMAHLVLLLPAAMEFVIVYLLLRPPSMPIEVLPMVILAILLYPIPLTLCVYNFTVAMAGSESVSKVVPVMLMTTQLLPALITSIITAAYVPESLAGFANAWHVTLSVLNPNYGLPGLIAYIINVDGPKKLSVGGYFATLSAVPLYMMFVTSSVCLFNLVRLDTKSYQNKPPLPTETTSKIADEDVLAEEERCKQEADTEDAARYQELSHTYRLANTGSRPSACAYATREFKYVNAVRSISLGIQKGECFSLLGPNGAGKTTTLGILTGEIRTPSAGKVSILGHDMSLESERAKAFEVLGVCPQVDPVWDEVPGKDHLRFYGRIKGVAEDKLDKTVMDLMVRLGLSEQDAMKPVGTYSGGMKRKLSVGIALIGHSKMLFLDEPSAAVDAGAKRHLWKVIKSRGPDQTVVLTTHSMEEAGALSSRMAIQVMGQLRCLGTPMHIKHKYGTGYQLELFFDGTVIGTGFASKKDELVAFVQQNISPLAELLEGHSERQLYQLPPRSEGLKLGKVLEVVEAQKDSLGITEYTISQPSLEQVFLRFAKEQYEADRAKENGDETPIHNADKE</sequence>
<dbReference type="InterPro" id="IPR026082">
    <property type="entry name" value="ABCA"/>
</dbReference>
<dbReference type="Gene3D" id="3.40.50.300">
    <property type="entry name" value="P-loop containing nucleotide triphosphate hydrolases"/>
    <property type="match status" value="2"/>
</dbReference>
<dbReference type="EMBL" id="CAMXCT020006836">
    <property type="protein sequence ID" value="CAL1174216.1"/>
    <property type="molecule type" value="Genomic_DNA"/>
</dbReference>
<evidence type="ECO:0000256" key="4">
    <source>
        <dbReference type="ARBA" id="ARBA00022692"/>
    </source>
</evidence>
<feature type="transmembrane region" description="Helical" evidence="10">
    <location>
        <begin position="805"/>
        <end position="831"/>
    </location>
</feature>
<feature type="transmembrane region" description="Helical" evidence="10">
    <location>
        <begin position="82"/>
        <end position="104"/>
    </location>
</feature>
<keyword evidence="7" id="KW-0067">ATP-binding</keyword>
<dbReference type="Proteomes" id="UP001152797">
    <property type="component" value="Unassembled WGS sequence"/>
</dbReference>
<dbReference type="GO" id="GO:0003746">
    <property type="term" value="F:translation elongation factor activity"/>
    <property type="evidence" value="ECO:0007669"/>
    <property type="project" value="UniProtKB-KW"/>
</dbReference>
<dbReference type="FunFam" id="3.40.50.300:FF:000335">
    <property type="entry name" value="ATP binding cassette subfamily A member 5"/>
    <property type="match status" value="1"/>
</dbReference>
<dbReference type="Pfam" id="PF12698">
    <property type="entry name" value="ABC2_membrane_3"/>
    <property type="match status" value="1"/>
</dbReference>
<evidence type="ECO:0000256" key="9">
    <source>
        <dbReference type="ARBA" id="ARBA00023136"/>
    </source>
</evidence>
<dbReference type="GO" id="GO:0140359">
    <property type="term" value="F:ABC-type transporter activity"/>
    <property type="evidence" value="ECO:0007669"/>
    <property type="project" value="InterPro"/>
</dbReference>
<dbReference type="FunFam" id="3.40.50.300:FF:002275">
    <property type="entry name" value="ATP-binding cassette, subfamily A (ABC1), member 16"/>
    <property type="match status" value="1"/>
</dbReference>
<feature type="transmembrane region" description="Helical" evidence="10">
    <location>
        <begin position="943"/>
        <end position="968"/>
    </location>
</feature>
<evidence type="ECO:0000256" key="10">
    <source>
        <dbReference type="SAM" id="Phobius"/>
    </source>
</evidence>
<evidence type="ECO:0000313" key="13">
    <source>
        <dbReference type="EMBL" id="CAL1174216.1"/>
    </source>
</evidence>
<comment type="similarity">
    <text evidence="2">Belongs to the ABC transporter superfamily. ABCA family.</text>
</comment>
<dbReference type="EMBL" id="CAMXCT030006836">
    <property type="protein sequence ID" value="CAL4808153.1"/>
    <property type="molecule type" value="Genomic_DNA"/>
</dbReference>
<keyword evidence="6" id="KW-0547">Nucleotide-binding</keyword>
<evidence type="ECO:0000256" key="2">
    <source>
        <dbReference type="ARBA" id="ARBA00008869"/>
    </source>
</evidence>
<evidence type="ECO:0000256" key="7">
    <source>
        <dbReference type="ARBA" id="ARBA00022840"/>
    </source>
</evidence>
<evidence type="ECO:0000256" key="6">
    <source>
        <dbReference type="ARBA" id="ARBA00022741"/>
    </source>
</evidence>
<evidence type="ECO:0000256" key="1">
    <source>
        <dbReference type="ARBA" id="ARBA00004141"/>
    </source>
</evidence>
<feature type="transmembrane region" description="Helical" evidence="10">
    <location>
        <begin position="728"/>
        <end position="749"/>
    </location>
</feature>
<feature type="transmembrane region" description="Helical" evidence="10">
    <location>
        <begin position="875"/>
        <end position="898"/>
    </location>
</feature>
<evidence type="ECO:0000256" key="8">
    <source>
        <dbReference type="ARBA" id="ARBA00022989"/>
    </source>
</evidence>
<feature type="transmembrane region" description="Helical" evidence="10">
    <location>
        <begin position="159"/>
        <end position="180"/>
    </location>
</feature>
<gene>
    <name evidence="12" type="ORF">C1SCF055_LOCUS45224</name>
</gene>
<dbReference type="InterPro" id="IPR027417">
    <property type="entry name" value="P-loop_NTPase"/>
</dbReference>
<accession>A0A9P1M4L3</accession>
<keyword evidence="15" id="KW-1185">Reference proteome</keyword>
<name>A0A9P1M4L3_9DINO</name>
<dbReference type="GO" id="GO:0016020">
    <property type="term" value="C:membrane"/>
    <property type="evidence" value="ECO:0007669"/>
    <property type="project" value="UniProtKB-SubCell"/>
</dbReference>
<dbReference type="CDD" id="cd03263">
    <property type="entry name" value="ABC_subfamily_A"/>
    <property type="match status" value="2"/>
</dbReference>
<feature type="transmembrane region" description="Helical" evidence="10">
    <location>
        <begin position="910"/>
        <end position="931"/>
    </location>
</feature>
<dbReference type="GO" id="GO:0005524">
    <property type="term" value="F:ATP binding"/>
    <property type="evidence" value="ECO:0007669"/>
    <property type="project" value="UniProtKB-KW"/>
</dbReference>
<feature type="transmembrane region" description="Helical" evidence="10">
    <location>
        <begin position="286"/>
        <end position="310"/>
    </location>
</feature>
<dbReference type="OrthoDB" id="10255969at2759"/>
<evidence type="ECO:0000256" key="3">
    <source>
        <dbReference type="ARBA" id="ARBA00022448"/>
    </source>
</evidence>
<reference evidence="13" key="2">
    <citation type="submission" date="2024-04" db="EMBL/GenBank/DDBJ databases">
        <authorList>
            <person name="Chen Y."/>
            <person name="Shah S."/>
            <person name="Dougan E. K."/>
            <person name="Thang M."/>
            <person name="Chan C."/>
        </authorList>
    </citation>
    <scope>NUCLEOTIDE SEQUENCE [LARGE SCALE GENOMIC DNA]</scope>
</reference>
<keyword evidence="14" id="KW-0251">Elongation factor</keyword>
<keyword evidence="4 10" id="KW-0812">Transmembrane</keyword>
<feature type="domain" description="ABC transporter" evidence="11">
    <location>
        <begin position="356"/>
        <end position="593"/>
    </location>
</feature>
<feature type="transmembrane region" description="Helical" evidence="10">
    <location>
        <begin position="192"/>
        <end position="212"/>
    </location>
</feature>
<evidence type="ECO:0000313" key="15">
    <source>
        <dbReference type="Proteomes" id="UP001152797"/>
    </source>
</evidence>
<keyword evidence="3" id="KW-0813">Transport</keyword>
<dbReference type="InterPro" id="IPR003439">
    <property type="entry name" value="ABC_transporter-like_ATP-bd"/>
</dbReference>
<evidence type="ECO:0000313" key="14">
    <source>
        <dbReference type="EMBL" id="CAL4808153.1"/>
    </source>
</evidence>
<feature type="domain" description="ABC transporter" evidence="11">
    <location>
        <begin position="1020"/>
        <end position="1263"/>
    </location>
</feature>
<dbReference type="PROSITE" id="PS50893">
    <property type="entry name" value="ABC_TRANSPORTER_2"/>
    <property type="match status" value="2"/>
</dbReference>
<feature type="transmembrane region" description="Helical" evidence="10">
    <location>
        <begin position="41"/>
        <end position="62"/>
    </location>
</feature>
<proteinExistence type="inferred from homology"/>
<keyword evidence="5" id="KW-0677">Repeat</keyword>
<comment type="subcellular location">
    <subcellularLocation>
        <location evidence="1">Membrane</location>
        <topology evidence="1">Multi-pass membrane protein</topology>
    </subcellularLocation>
</comment>
<dbReference type="PROSITE" id="PS00211">
    <property type="entry name" value="ABC_TRANSPORTER_1"/>
    <property type="match status" value="2"/>
</dbReference>
<dbReference type="Pfam" id="PF00005">
    <property type="entry name" value="ABC_tran"/>
    <property type="match status" value="2"/>
</dbReference>
<dbReference type="GO" id="GO:0016887">
    <property type="term" value="F:ATP hydrolysis activity"/>
    <property type="evidence" value="ECO:0007669"/>
    <property type="project" value="InterPro"/>
</dbReference>
<protein>
    <submittedName>
        <fullName evidence="14">Elongation factor G-2, chloroplastic</fullName>
    </submittedName>
</protein>
<dbReference type="EMBL" id="CAMXCT010006836">
    <property type="protein sequence ID" value="CAI4020841.1"/>
    <property type="molecule type" value="Genomic_DNA"/>
</dbReference>
<evidence type="ECO:0000256" key="5">
    <source>
        <dbReference type="ARBA" id="ARBA00022737"/>
    </source>
</evidence>
<feature type="transmembrane region" description="Helical" evidence="10">
    <location>
        <begin position="843"/>
        <end position="863"/>
    </location>
</feature>
<reference evidence="12" key="1">
    <citation type="submission" date="2022-10" db="EMBL/GenBank/DDBJ databases">
        <authorList>
            <person name="Chen Y."/>
            <person name="Dougan E. K."/>
            <person name="Chan C."/>
            <person name="Rhodes N."/>
            <person name="Thang M."/>
        </authorList>
    </citation>
    <scope>NUCLEOTIDE SEQUENCE</scope>
</reference>
<feature type="transmembrane region" description="Helical" evidence="10">
    <location>
        <begin position="761"/>
        <end position="784"/>
    </location>
</feature>
<keyword evidence="8 10" id="KW-1133">Transmembrane helix</keyword>
<evidence type="ECO:0000313" key="12">
    <source>
        <dbReference type="EMBL" id="CAI4020841.1"/>
    </source>
</evidence>
<dbReference type="InterPro" id="IPR017871">
    <property type="entry name" value="ABC_transporter-like_CS"/>
</dbReference>
<dbReference type="SMART" id="SM00382">
    <property type="entry name" value="AAA"/>
    <property type="match status" value="2"/>
</dbReference>
<dbReference type="InterPro" id="IPR013525">
    <property type="entry name" value="ABC2_TM"/>
</dbReference>
<dbReference type="PANTHER" id="PTHR19229">
    <property type="entry name" value="ATP-BINDING CASSETTE TRANSPORTER SUBFAMILY A ABCA"/>
    <property type="match status" value="1"/>
</dbReference>
<evidence type="ECO:0000259" key="11">
    <source>
        <dbReference type="PROSITE" id="PS50893"/>
    </source>
</evidence>
<comment type="caution">
    <text evidence="12">The sequence shown here is derived from an EMBL/GenBank/DDBJ whole genome shotgun (WGS) entry which is preliminary data.</text>
</comment>
<keyword evidence="9 10" id="KW-0472">Membrane</keyword>
<feature type="transmembrane region" description="Helical" evidence="10">
    <location>
        <begin position="125"/>
        <end position="153"/>
    </location>
</feature>
<dbReference type="SUPFAM" id="SSF52540">
    <property type="entry name" value="P-loop containing nucleoside triphosphate hydrolases"/>
    <property type="match status" value="2"/>
</dbReference>
<dbReference type="InterPro" id="IPR003593">
    <property type="entry name" value="AAA+_ATPase"/>
</dbReference>